<protein>
    <submittedName>
        <fullName evidence="3">Delta-60 repeat domain-containing protein/Por secretion system C-terminal sorting domain-containing protein</fullName>
    </submittedName>
</protein>
<dbReference type="Pfam" id="PF17164">
    <property type="entry name" value="DUF5122"/>
    <property type="match status" value="3"/>
</dbReference>
<dbReference type="InterPro" id="IPR026444">
    <property type="entry name" value="Secre_tail"/>
</dbReference>
<proteinExistence type="predicted"/>
<evidence type="ECO:0000313" key="3">
    <source>
        <dbReference type="EMBL" id="SHK40975.1"/>
    </source>
</evidence>
<accession>A0A1M6S8F4</accession>
<evidence type="ECO:0000259" key="2">
    <source>
        <dbReference type="Pfam" id="PF18962"/>
    </source>
</evidence>
<dbReference type="STRING" id="216903.SAMN05444371_2310"/>
<name>A0A1M6S8F4_9FLAO</name>
<dbReference type="AlphaFoldDB" id="A0A1M6S8F4"/>
<dbReference type="Gene3D" id="2.80.10.50">
    <property type="match status" value="1"/>
</dbReference>
<dbReference type="NCBIfam" id="TIGR04183">
    <property type="entry name" value="Por_Secre_tail"/>
    <property type="match status" value="1"/>
</dbReference>
<dbReference type="SUPFAM" id="SSF101898">
    <property type="entry name" value="NHL repeat"/>
    <property type="match status" value="1"/>
</dbReference>
<dbReference type="EMBL" id="FRAM01000002">
    <property type="protein sequence ID" value="SHK40975.1"/>
    <property type="molecule type" value="Genomic_DNA"/>
</dbReference>
<dbReference type="Proteomes" id="UP000184498">
    <property type="component" value="Unassembled WGS sequence"/>
</dbReference>
<gene>
    <name evidence="3" type="ORF">SAMN05444371_2310</name>
</gene>
<dbReference type="NCBIfam" id="TIGR02608">
    <property type="entry name" value="delta_60_rpt"/>
    <property type="match status" value="3"/>
</dbReference>
<keyword evidence="4" id="KW-1185">Reference proteome</keyword>
<evidence type="ECO:0000256" key="1">
    <source>
        <dbReference type="ARBA" id="ARBA00022729"/>
    </source>
</evidence>
<keyword evidence="1" id="KW-0732">Signal</keyword>
<sequence>MFLTAYFKSQYLDSTFGNNGNLLLQGIGAFFGTAIQNDGKLVLAGKTSDNKGLLCRLNPDGSFDNTFGVAGKLIFHEEQCNYEVVSPAKILDDGSIVLLYDGSNNNNSFRIRKLVKLKSNGSLDESFNSTTICSDFTLLSNGKIIVVPGFGNKLIRLNNNGSIDTSFGNMGIKTLSGVSDINYLETDPLTNDVFLMDSNSRKIWKINNEGMQNMTSYSYSNYVSNIKFFKNSLFLSGGVYNSDYVSTSIRKLNANFTLDQSFGSSGTVSMSNPKANIDLIFQNDEKALQLNFIPYGNEIQIARFNTIGTVDNFFGNQGKFDFQPGIDRIYSTYFLYNKSNTLYVISTEQPNNNQVTNFRNVVISKINIDGNLSILESKKQKLILYPNPATSFIYFSKKINSIELFSKEGKKIETTTANKSLSVSNLNKGIYILKGVDENGNAISEKFIKK</sequence>
<feature type="domain" description="Secretion system C-terminal sorting" evidence="2">
    <location>
        <begin position="384"/>
        <end position="448"/>
    </location>
</feature>
<reference evidence="4" key="1">
    <citation type="submission" date="2016-11" db="EMBL/GenBank/DDBJ databases">
        <authorList>
            <person name="Varghese N."/>
            <person name="Submissions S."/>
        </authorList>
    </citation>
    <scope>NUCLEOTIDE SEQUENCE [LARGE SCALE GENOMIC DNA]</scope>
    <source>
        <strain evidence="4">DSM 18016</strain>
    </source>
</reference>
<dbReference type="InterPro" id="IPR013431">
    <property type="entry name" value="Delta_60_rpt"/>
</dbReference>
<evidence type="ECO:0000313" key="4">
    <source>
        <dbReference type="Proteomes" id="UP000184498"/>
    </source>
</evidence>
<organism evidence="3 4">
    <name type="scientific">Epilithonimonas mollis</name>
    <dbReference type="NCBI Taxonomy" id="216903"/>
    <lineage>
        <taxon>Bacteria</taxon>
        <taxon>Pseudomonadati</taxon>
        <taxon>Bacteroidota</taxon>
        <taxon>Flavobacteriia</taxon>
        <taxon>Flavobacteriales</taxon>
        <taxon>Weeksellaceae</taxon>
        <taxon>Chryseobacterium group</taxon>
        <taxon>Epilithonimonas</taxon>
    </lineage>
</organism>
<dbReference type="Pfam" id="PF18962">
    <property type="entry name" value="Por_Secre_tail"/>
    <property type="match status" value="1"/>
</dbReference>